<organism evidence="2 3">
    <name type="scientific">Aquimarina aggregata</name>
    <dbReference type="NCBI Taxonomy" id="1642818"/>
    <lineage>
        <taxon>Bacteria</taxon>
        <taxon>Pseudomonadati</taxon>
        <taxon>Bacteroidota</taxon>
        <taxon>Flavobacteriia</taxon>
        <taxon>Flavobacteriales</taxon>
        <taxon>Flavobacteriaceae</taxon>
        <taxon>Aquimarina</taxon>
    </lineage>
</organism>
<dbReference type="InterPro" id="IPR032710">
    <property type="entry name" value="NTF2-like_dom_sf"/>
</dbReference>
<dbReference type="InterPro" id="IPR027843">
    <property type="entry name" value="DUF4440"/>
</dbReference>
<dbReference type="OrthoDB" id="1155228at2"/>
<keyword evidence="3" id="KW-1185">Reference proteome</keyword>
<evidence type="ECO:0000313" key="2">
    <source>
        <dbReference type="EMBL" id="KZS38671.1"/>
    </source>
</evidence>
<dbReference type="Gene3D" id="3.10.450.50">
    <property type="match status" value="1"/>
</dbReference>
<name>A0A162XJH0_9FLAO</name>
<dbReference type="PROSITE" id="PS51257">
    <property type="entry name" value="PROKAR_LIPOPROTEIN"/>
    <property type="match status" value="1"/>
</dbReference>
<dbReference type="STRING" id="1642818.AWE51_13855"/>
<evidence type="ECO:0000313" key="3">
    <source>
        <dbReference type="Proteomes" id="UP000076715"/>
    </source>
</evidence>
<feature type="domain" description="DUF4440" evidence="1">
    <location>
        <begin position="46"/>
        <end position="152"/>
    </location>
</feature>
<dbReference type="EMBL" id="LQRT01000046">
    <property type="protein sequence ID" value="KZS38671.1"/>
    <property type="molecule type" value="Genomic_DNA"/>
</dbReference>
<dbReference type="AlphaFoldDB" id="A0A162XJH0"/>
<dbReference type="Proteomes" id="UP000076715">
    <property type="component" value="Unassembled WGS sequence"/>
</dbReference>
<dbReference type="Pfam" id="PF14534">
    <property type="entry name" value="DUF4440"/>
    <property type="match status" value="1"/>
</dbReference>
<sequence length="162" mass="18682">MEKIMNSKLIILIVIISIVFIACSTKDDQKDDNSKNEQLLWLSIDKFNNAFKEGNVEQLASMITNNYTHTNSTSKAIDKNTWLTYLRKRKKEIDSGNLIVNAYEMTEKKVTFYNNTAIVTAKVSTSTTRLGKLTENEFRVTNIWILEKPNWKRAGFHDGKIK</sequence>
<accession>A0A162XJH0</accession>
<dbReference type="SUPFAM" id="SSF54427">
    <property type="entry name" value="NTF2-like"/>
    <property type="match status" value="1"/>
</dbReference>
<evidence type="ECO:0000259" key="1">
    <source>
        <dbReference type="Pfam" id="PF14534"/>
    </source>
</evidence>
<reference evidence="2 3" key="1">
    <citation type="submission" date="2016-01" db="EMBL/GenBank/DDBJ databases">
        <title>The draft genome sequence of Aquimarina sp. RZW4-3-2.</title>
        <authorList>
            <person name="Wang Y."/>
        </authorList>
    </citation>
    <scope>NUCLEOTIDE SEQUENCE [LARGE SCALE GENOMIC DNA]</scope>
    <source>
        <strain evidence="2 3">RZW4-3-2</strain>
    </source>
</reference>
<gene>
    <name evidence="2" type="ORF">AWE51_13855</name>
</gene>
<proteinExistence type="predicted"/>
<protein>
    <recommendedName>
        <fullName evidence="1">DUF4440 domain-containing protein</fullName>
    </recommendedName>
</protein>
<comment type="caution">
    <text evidence="2">The sequence shown here is derived from an EMBL/GenBank/DDBJ whole genome shotgun (WGS) entry which is preliminary data.</text>
</comment>